<dbReference type="SUPFAM" id="SSF51735">
    <property type="entry name" value="NAD(P)-binding Rossmann-fold domains"/>
    <property type="match status" value="1"/>
</dbReference>
<dbReference type="Gene3D" id="3.40.50.720">
    <property type="entry name" value="NAD(P)-binding Rossmann-like Domain"/>
    <property type="match status" value="1"/>
</dbReference>
<feature type="domain" description="AB hydrolase-1" evidence="2">
    <location>
        <begin position="436"/>
        <end position="661"/>
    </location>
</feature>
<feature type="domain" description="Thioester reductase (TE)" evidence="1">
    <location>
        <begin position="6"/>
        <end position="232"/>
    </location>
</feature>
<dbReference type="PRINTS" id="PR00111">
    <property type="entry name" value="ABHYDROLASE"/>
</dbReference>
<evidence type="ECO:0000259" key="2">
    <source>
        <dbReference type="Pfam" id="PF12697"/>
    </source>
</evidence>
<dbReference type="Pfam" id="PF07993">
    <property type="entry name" value="NAD_binding_4"/>
    <property type="match status" value="1"/>
</dbReference>
<evidence type="ECO:0000313" key="4">
    <source>
        <dbReference type="Proteomes" id="UP000276128"/>
    </source>
</evidence>
<dbReference type="PANTHER" id="PTHR48079">
    <property type="entry name" value="PROTEIN YEEZ"/>
    <property type="match status" value="1"/>
</dbReference>
<dbReference type="GO" id="GO:0016787">
    <property type="term" value="F:hydrolase activity"/>
    <property type="evidence" value="ECO:0007669"/>
    <property type="project" value="UniProtKB-KW"/>
</dbReference>
<dbReference type="InterPro" id="IPR051783">
    <property type="entry name" value="NAD(P)-dependent_oxidoreduct"/>
</dbReference>
<comment type="caution">
    <text evidence="3">The sequence shown here is derived from an EMBL/GenBank/DDBJ whole genome shotgun (WGS) entry which is preliminary data.</text>
</comment>
<dbReference type="Pfam" id="PF12697">
    <property type="entry name" value="Abhydrolase_6"/>
    <property type="match status" value="1"/>
</dbReference>
<dbReference type="RefSeq" id="WP_126142489.1">
    <property type="nucleotide sequence ID" value="NZ_RXHU01000050.1"/>
</dbReference>
<evidence type="ECO:0000259" key="1">
    <source>
        <dbReference type="Pfam" id="PF07993"/>
    </source>
</evidence>
<dbReference type="AlphaFoldDB" id="A0A430JBN9"/>
<dbReference type="InterPro" id="IPR036291">
    <property type="entry name" value="NAD(P)-bd_dom_sf"/>
</dbReference>
<organism evidence="3 4">
    <name type="scientific">Paenibacillus whitsoniae</name>
    <dbReference type="NCBI Taxonomy" id="2496558"/>
    <lineage>
        <taxon>Bacteria</taxon>
        <taxon>Bacillati</taxon>
        <taxon>Bacillota</taxon>
        <taxon>Bacilli</taxon>
        <taxon>Bacillales</taxon>
        <taxon>Paenibacillaceae</taxon>
        <taxon>Paenibacillus</taxon>
    </lineage>
</organism>
<dbReference type="InterPro" id="IPR029058">
    <property type="entry name" value="AB_hydrolase_fold"/>
</dbReference>
<sequence>MANIFLTGGTGFIGSPLLQQLEQEGHVVTVLVRSMAKWQSLRERLGLRKSVPVLGDLSLPELGLSEFDRSQALSSEVVIHAGGPMDIRLSETEARTVFLEAADELLKLAKTIHEGPGLRHFIHVVGFKSPFTEDNFRQPGAIIQQLAHYPPYEQMKFLADLRIREGASALGFPLSVVHPSVVIGSSVTGDTPQTGGLGILVGAAGRGLMRIVPGAATHWLPLVHVDHAASMICALAGESAPVSQTYYLLDPAEESPPMGKLVAGIARELRVGKPIGTIKPKLLTKLLSTPLGRKLGVPTESMDFIVERETPYPLSTTQRVQQAHGMPAAVQAEMLPSVIADLDYRLQHGNPAMPQGYTRGKRGPLATLERGASGGREAFGAAQTTWTEETTRQATEGVRRGREAAAPVQPAISACETVMLPNDGAGSGHSAAMPTLVFVHGTFSSADCLLPLAEQFPEADVCLVDLPGFGRSPYHHAPDVMAGHVESLVQAILAFPAPVTLVGHSLGGLVAALAAASVPGRVHRLHLLQPAFTTARTYRSARLTAAALRFLREAGLRRQLVAQSCFADIRDIPEGYVAYVLQELRSSRVRRTTADTLAALAKRAAAPAPQLLSTLREKAMILWGTQDHHHTLAAELRAAIPTATIEAAHHFPISHPCETARLLREHGLFS</sequence>
<dbReference type="PANTHER" id="PTHR48079:SF6">
    <property type="entry name" value="NAD(P)-BINDING DOMAIN-CONTAINING PROTEIN-RELATED"/>
    <property type="match status" value="1"/>
</dbReference>
<evidence type="ECO:0000313" key="3">
    <source>
        <dbReference type="EMBL" id="RTE08450.1"/>
    </source>
</evidence>
<accession>A0A430JBN9</accession>
<dbReference type="InterPro" id="IPR000073">
    <property type="entry name" value="AB_hydrolase_1"/>
</dbReference>
<dbReference type="SUPFAM" id="SSF53474">
    <property type="entry name" value="alpha/beta-Hydrolases"/>
    <property type="match status" value="1"/>
</dbReference>
<protein>
    <submittedName>
        <fullName evidence="3">Alpha/beta fold hydrolase</fullName>
    </submittedName>
</protein>
<keyword evidence="3" id="KW-0378">Hydrolase</keyword>
<dbReference type="GO" id="GO:0004029">
    <property type="term" value="F:aldehyde dehydrogenase (NAD+) activity"/>
    <property type="evidence" value="ECO:0007669"/>
    <property type="project" value="TreeGrafter"/>
</dbReference>
<dbReference type="EMBL" id="RXHU01000050">
    <property type="protein sequence ID" value="RTE08450.1"/>
    <property type="molecule type" value="Genomic_DNA"/>
</dbReference>
<dbReference type="OrthoDB" id="1417183at2"/>
<dbReference type="Gene3D" id="3.40.50.1820">
    <property type="entry name" value="alpha/beta hydrolase"/>
    <property type="match status" value="1"/>
</dbReference>
<dbReference type="InterPro" id="IPR013120">
    <property type="entry name" value="FAR_NAD-bd"/>
</dbReference>
<gene>
    <name evidence="3" type="ORF">EJQ19_17290</name>
</gene>
<reference evidence="3 4" key="1">
    <citation type="submission" date="2018-12" db="EMBL/GenBank/DDBJ databases">
        <title>Bacillus ochoae sp. nov., Paenibacillus whitsoniae sp. nov., Paenibacillus spiritus sp. nov. Isolated from the Mars Exploration Rover during spacecraft assembly.</title>
        <authorList>
            <person name="Seuylemezian A."/>
            <person name="Vaishampayan P."/>
        </authorList>
    </citation>
    <scope>NUCLEOTIDE SEQUENCE [LARGE SCALE GENOMIC DNA]</scope>
    <source>
        <strain evidence="3 4">MER 54</strain>
    </source>
</reference>
<keyword evidence="4" id="KW-1185">Reference proteome</keyword>
<name>A0A430JBN9_9BACL</name>
<dbReference type="GO" id="GO:0005737">
    <property type="term" value="C:cytoplasm"/>
    <property type="evidence" value="ECO:0007669"/>
    <property type="project" value="TreeGrafter"/>
</dbReference>
<proteinExistence type="predicted"/>
<dbReference type="Proteomes" id="UP000276128">
    <property type="component" value="Unassembled WGS sequence"/>
</dbReference>